<evidence type="ECO:0000259" key="1">
    <source>
        <dbReference type="Pfam" id="PF05685"/>
    </source>
</evidence>
<feature type="domain" description="Putative restriction endonuclease" evidence="1">
    <location>
        <begin position="2"/>
        <end position="171"/>
    </location>
</feature>
<sequence length="180" mass="20073">MDDFEELAHGAPETVWLELIAGRLQEKPATDGKHCCILSWLTRCFLIERPDWGLYPYRGLKTEHAEAGRYLPDGALAPLRTFVGHGEWSPPEGVLMTVEIAPAAPGQDHRDLRAKRDGYAAAGIPVYVLIDREAETVVVYTEPESGTYRIRRTHPYGSTVKLPDPVGITLDTDKLKDYAD</sequence>
<dbReference type="InterPro" id="IPR008538">
    <property type="entry name" value="Uma2"/>
</dbReference>
<proteinExistence type="predicted"/>
<accession>A0ABQ2YBB8</accession>
<dbReference type="InterPro" id="IPR012296">
    <property type="entry name" value="Nuclease_put_TT1808"/>
</dbReference>
<keyword evidence="3" id="KW-1185">Reference proteome</keyword>
<dbReference type="EMBL" id="BMUT01000004">
    <property type="protein sequence ID" value="GGX78837.1"/>
    <property type="molecule type" value="Genomic_DNA"/>
</dbReference>
<organism evidence="2 3">
    <name type="scientific">Streptomyces hiroshimensis</name>
    <dbReference type="NCBI Taxonomy" id="66424"/>
    <lineage>
        <taxon>Bacteria</taxon>
        <taxon>Bacillati</taxon>
        <taxon>Actinomycetota</taxon>
        <taxon>Actinomycetes</taxon>
        <taxon>Kitasatosporales</taxon>
        <taxon>Streptomycetaceae</taxon>
        <taxon>Streptomyces</taxon>
    </lineage>
</organism>
<gene>
    <name evidence="2" type="ORF">GCM10010324_25500</name>
</gene>
<dbReference type="PANTHER" id="PTHR35400">
    <property type="entry name" value="SLR1083 PROTEIN"/>
    <property type="match status" value="1"/>
</dbReference>
<dbReference type="Gene3D" id="3.90.1570.10">
    <property type="entry name" value="tt1808, chain A"/>
    <property type="match status" value="1"/>
</dbReference>
<reference evidence="3" key="1">
    <citation type="journal article" date="2019" name="Int. J. Syst. Evol. Microbiol.">
        <title>The Global Catalogue of Microorganisms (GCM) 10K type strain sequencing project: providing services to taxonomists for standard genome sequencing and annotation.</title>
        <authorList>
            <consortium name="The Broad Institute Genomics Platform"/>
            <consortium name="The Broad Institute Genome Sequencing Center for Infectious Disease"/>
            <person name="Wu L."/>
            <person name="Ma J."/>
        </authorList>
    </citation>
    <scope>NUCLEOTIDE SEQUENCE [LARGE SCALE GENOMIC DNA]</scope>
    <source>
        <strain evidence="3">JCM 4586</strain>
    </source>
</reference>
<dbReference type="PANTHER" id="PTHR35400:SF3">
    <property type="entry name" value="SLL1072 PROTEIN"/>
    <property type="match status" value="1"/>
</dbReference>
<dbReference type="RefSeq" id="WP_190021771.1">
    <property type="nucleotide sequence ID" value="NZ_BMUT01000004.1"/>
</dbReference>
<protein>
    <recommendedName>
        <fullName evidence="1">Putative restriction endonuclease domain-containing protein</fullName>
    </recommendedName>
</protein>
<evidence type="ECO:0000313" key="3">
    <source>
        <dbReference type="Proteomes" id="UP000659223"/>
    </source>
</evidence>
<dbReference type="SUPFAM" id="SSF52980">
    <property type="entry name" value="Restriction endonuclease-like"/>
    <property type="match status" value="1"/>
</dbReference>
<name>A0ABQ2YBB8_9ACTN</name>
<dbReference type="Proteomes" id="UP000659223">
    <property type="component" value="Unassembled WGS sequence"/>
</dbReference>
<dbReference type="Pfam" id="PF05685">
    <property type="entry name" value="Uma2"/>
    <property type="match status" value="1"/>
</dbReference>
<evidence type="ECO:0000313" key="2">
    <source>
        <dbReference type="EMBL" id="GGX78837.1"/>
    </source>
</evidence>
<dbReference type="InterPro" id="IPR011335">
    <property type="entry name" value="Restrct_endonuc-II-like"/>
</dbReference>
<comment type="caution">
    <text evidence="2">The sequence shown here is derived from an EMBL/GenBank/DDBJ whole genome shotgun (WGS) entry which is preliminary data.</text>
</comment>
<dbReference type="CDD" id="cd06260">
    <property type="entry name" value="DUF820-like"/>
    <property type="match status" value="1"/>
</dbReference>